<proteinExistence type="predicted"/>
<evidence type="ECO:0008006" key="4">
    <source>
        <dbReference type="Google" id="ProtNLM"/>
    </source>
</evidence>
<dbReference type="SUPFAM" id="SSF52833">
    <property type="entry name" value="Thioredoxin-like"/>
    <property type="match status" value="1"/>
</dbReference>
<evidence type="ECO:0000313" key="3">
    <source>
        <dbReference type="Proteomes" id="UP001165065"/>
    </source>
</evidence>
<name>A0A9W7FZ27_9STRA</name>
<feature type="region of interest" description="Disordered" evidence="1">
    <location>
        <begin position="1"/>
        <end position="79"/>
    </location>
</feature>
<reference evidence="3" key="1">
    <citation type="journal article" date="2023" name="Commun. Biol.">
        <title>Genome analysis of Parmales, the sister group of diatoms, reveals the evolutionary specialization of diatoms from phago-mixotrophs to photoautotrophs.</title>
        <authorList>
            <person name="Ban H."/>
            <person name="Sato S."/>
            <person name="Yoshikawa S."/>
            <person name="Yamada K."/>
            <person name="Nakamura Y."/>
            <person name="Ichinomiya M."/>
            <person name="Sato N."/>
            <person name="Blanc-Mathieu R."/>
            <person name="Endo H."/>
            <person name="Kuwata A."/>
            <person name="Ogata H."/>
        </authorList>
    </citation>
    <scope>NUCLEOTIDE SEQUENCE [LARGE SCALE GENOMIC DNA]</scope>
</reference>
<accession>A0A9W7FZ27</accession>
<dbReference type="Gene3D" id="3.40.30.10">
    <property type="entry name" value="Glutaredoxin"/>
    <property type="match status" value="1"/>
</dbReference>
<sequence length="216" mass="24619">MRDPTPYESVKRLSRDDLDLTKRDSGRERRIRDPTLFDPVKRFSRDDLDPSADDDDLDFGRDRRGSRNHRDSRRRQGRLHRHMDEVVDIPSIGEATPLTDLAQLDTVRENEVGVLLVHWSMCSACRRFLPAWESITSSLNGAPSSSGDVIRMFHVNDLVSGEIWQDAAKIFGLSFYPSVMVKRGGGEWKLYEGESGDAADKGYREDDLTQFITNGM</sequence>
<comment type="caution">
    <text evidence="2">The sequence shown here is derived from an EMBL/GenBank/DDBJ whole genome shotgun (WGS) entry which is preliminary data.</text>
</comment>
<feature type="compositionally biased region" description="Basic and acidic residues" evidence="1">
    <location>
        <begin position="58"/>
        <end position="69"/>
    </location>
</feature>
<keyword evidence="3" id="KW-1185">Reference proteome</keyword>
<organism evidence="2 3">
    <name type="scientific">Triparma columacea</name>
    <dbReference type="NCBI Taxonomy" id="722753"/>
    <lineage>
        <taxon>Eukaryota</taxon>
        <taxon>Sar</taxon>
        <taxon>Stramenopiles</taxon>
        <taxon>Ochrophyta</taxon>
        <taxon>Bolidophyceae</taxon>
        <taxon>Parmales</taxon>
        <taxon>Triparmaceae</taxon>
        <taxon>Triparma</taxon>
    </lineage>
</organism>
<evidence type="ECO:0000256" key="1">
    <source>
        <dbReference type="SAM" id="MobiDB-lite"/>
    </source>
</evidence>
<gene>
    <name evidence="2" type="ORF">TrCOL_g4228</name>
</gene>
<feature type="compositionally biased region" description="Basic residues" evidence="1">
    <location>
        <begin position="70"/>
        <end position="79"/>
    </location>
</feature>
<dbReference type="InterPro" id="IPR036249">
    <property type="entry name" value="Thioredoxin-like_sf"/>
</dbReference>
<dbReference type="Proteomes" id="UP001165065">
    <property type="component" value="Unassembled WGS sequence"/>
</dbReference>
<protein>
    <recommendedName>
        <fullName evidence="4">Thioredoxin domain-containing protein</fullName>
    </recommendedName>
</protein>
<dbReference type="AlphaFoldDB" id="A0A9W7FZ27"/>
<feature type="compositionally biased region" description="Basic and acidic residues" evidence="1">
    <location>
        <begin position="1"/>
        <end position="48"/>
    </location>
</feature>
<dbReference type="EMBL" id="BRYA01000665">
    <property type="protein sequence ID" value="GMI28601.1"/>
    <property type="molecule type" value="Genomic_DNA"/>
</dbReference>
<evidence type="ECO:0000313" key="2">
    <source>
        <dbReference type="EMBL" id="GMI28601.1"/>
    </source>
</evidence>